<dbReference type="Gene3D" id="2.40.70.10">
    <property type="entry name" value="Acid Proteases"/>
    <property type="match status" value="1"/>
</dbReference>
<accession>A0A8R7R3D9</accession>
<dbReference type="CDD" id="cd00303">
    <property type="entry name" value="retropepsin_like"/>
    <property type="match status" value="1"/>
</dbReference>
<reference evidence="1" key="2">
    <citation type="submission" date="2018-03" db="EMBL/GenBank/DDBJ databases">
        <title>The Triticum urartu genome reveals the dynamic nature of wheat genome evolution.</title>
        <authorList>
            <person name="Ling H."/>
            <person name="Ma B."/>
            <person name="Shi X."/>
            <person name="Liu H."/>
            <person name="Dong L."/>
            <person name="Sun H."/>
            <person name="Cao Y."/>
            <person name="Gao Q."/>
            <person name="Zheng S."/>
            <person name="Li Y."/>
            <person name="Yu Y."/>
            <person name="Du H."/>
            <person name="Qi M."/>
            <person name="Li Y."/>
            <person name="Yu H."/>
            <person name="Cui Y."/>
            <person name="Wang N."/>
            <person name="Chen C."/>
            <person name="Wu H."/>
            <person name="Zhao Y."/>
            <person name="Zhang J."/>
            <person name="Li Y."/>
            <person name="Zhou W."/>
            <person name="Zhang B."/>
            <person name="Hu W."/>
            <person name="Eijk M."/>
            <person name="Tang J."/>
            <person name="Witsenboer H."/>
            <person name="Zhao S."/>
            <person name="Li Z."/>
            <person name="Zhang A."/>
            <person name="Wang D."/>
            <person name="Liang C."/>
        </authorList>
    </citation>
    <scope>NUCLEOTIDE SEQUENCE [LARGE SCALE GENOMIC DNA]</scope>
    <source>
        <strain evidence="1">cv. G1812</strain>
    </source>
</reference>
<evidence type="ECO:0000313" key="1">
    <source>
        <dbReference type="EnsemblPlants" id="TuG1812G0700004636.01.T01.cds440620"/>
    </source>
</evidence>
<sequence>MHSFVSKAFVERVHAPTVSVPAVEVRVANGERMTCNSMVQGLNWWIQGHTFTTDMRQLELGAYDGVLGMDWLEQFSPMSCHWLDKTLTFEHHGAMITLQGVRPKQHERVEEIE</sequence>
<protein>
    <submittedName>
        <fullName evidence="1">Uncharacterized protein</fullName>
    </submittedName>
</protein>
<keyword evidence="2" id="KW-1185">Reference proteome</keyword>
<organism evidence="1 2">
    <name type="scientific">Triticum urartu</name>
    <name type="common">Red wild einkorn</name>
    <name type="synonym">Crithodium urartu</name>
    <dbReference type="NCBI Taxonomy" id="4572"/>
    <lineage>
        <taxon>Eukaryota</taxon>
        <taxon>Viridiplantae</taxon>
        <taxon>Streptophyta</taxon>
        <taxon>Embryophyta</taxon>
        <taxon>Tracheophyta</taxon>
        <taxon>Spermatophyta</taxon>
        <taxon>Magnoliopsida</taxon>
        <taxon>Liliopsida</taxon>
        <taxon>Poales</taxon>
        <taxon>Poaceae</taxon>
        <taxon>BOP clade</taxon>
        <taxon>Pooideae</taxon>
        <taxon>Triticodae</taxon>
        <taxon>Triticeae</taxon>
        <taxon>Triticinae</taxon>
        <taxon>Triticum</taxon>
    </lineage>
</organism>
<dbReference type="InterPro" id="IPR021109">
    <property type="entry name" value="Peptidase_aspartic_dom_sf"/>
</dbReference>
<dbReference type="Proteomes" id="UP000015106">
    <property type="component" value="Chromosome 7"/>
</dbReference>
<dbReference type="Gramene" id="TuG1812G0700004636.01.T01">
    <property type="protein sequence ID" value="TuG1812G0700004636.01.T01.cds440620"/>
    <property type="gene ID" value="TuG1812G0700004636.01"/>
</dbReference>
<name>A0A8R7R3D9_TRIUA</name>
<proteinExistence type="predicted"/>
<dbReference type="AlphaFoldDB" id="A0A8R7R3D9"/>
<dbReference type="Pfam" id="PF08284">
    <property type="entry name" value="RVP_2"/>
    <property type="match status" value="1"/>
</dbReference>
<reference evidence="1" key="3">
    <citation type="submission" date="2022-06" db="UniProtKB">
        <authorList>
            <consortium name="EnsemblPlants"/>
        </authorList>
    </citation>
    <scope>IDENTIFICATION</scope>
</reference>
<evidence type="ECO:0000313" key="2">
    <source>
        <dbReference type="Proteomes" id="UP000015106"/>
    </source>
</evidence>
<dbReference type="EnsemblPlants" id="TuG1812G0700004636.01.T01">
    <property type="protein sequence ID" value="TuG1812G0700004636.01.T01.cds440620"/>
    <property type="gene ID" value="TuG1812G0700004636.01"/>
</dbReference>
<reference evidence="2" key="1">
    <citation type="journal article" date="2013" name="Nature">
        <title>Draft genome of the wheat A-genome progenitor Triticum urartu.</title>
        <authorList>
            <person name="Ling H.Q."/>
            <person name="Zhao S."/>
            <person name="Liu D."/>
            <person name="Wang J."/>
            <person name="Sun H."/>
            <person name="Zhang C."/>
            <person name="Fan H."/>
            <person name="Li D."/>
            <person name="Dong L."/>
            <person name="Tao Y."/>
            <person name="Gao C."/>
            <person name="Wu H."/>
            <person name="Li Y."/>
            <person name="Cui Y."/>
            <person name="Guo X."/>
            <person name="Zheng S."/>
            <person name="Wang B."/>
            <person name="Yu K."/>
            <person name="Liang Q."/>
            <person name="Yang W."/>
            <person name="Lou X."/>
            <person name="Chen J."/>
            <person name="Feng M."/>
            <person name="Jian J."/>
            <person name="Zhang X."/>
            <person name="Luo G."/>
            <person name="Jiang Y."/>
            <person name="Liu J."/>
            <person name="Wang Z."/>
            <person name="Sha Y."/>
            <person name="Zhang B."/>
            <person name="Wu H."/>
            <person name="Tang D."/>
            <person name="Shen Q."/>
            <person name="Xue P."/>
            <person name="Zou S."/>
            <person name="Wang X."/>
            <person name="Liu X."/>
            <person name="Wang F."/>
            <person name="Yang Y."/>
            <person name="An X."/>
            <person name="Dong Z."/>
            <person name="Zhang K."/>
            <person name="Zhang X."/>
            <person name="Luo M.C."/>
            <person name="Dvorak J."/>
            <person name="Tong Y."/>
            <person name="Wang J."/>
            <person name="Yang H."/>
            <person name="Li Z."/>
            <person name="Wang D."/>
            <person name="Zhang A."/>
            <person name="Wang J."/>
        </authorList>
    </citation>
    <scope>NUCLEOTIDE SEQUENCE</scope>
    <source>
        <strain evidence="2">cv. G1812</strain>
    </source>
</reference>